<dbReference type="HOGENOM" id="CLU_046528_1_0_6"/>
<comment type="cofactor">
    <cofactor evidence="1 12">
        <name>Zn(2+)</name>
        <dbReference type="ChEBI" id="CHEBI:29105"/>
    </cofactor>
</comment>
<feature type="binding site" evidence="12">
    <location>
        <position position="79"/>
    </location>
    <ligand>
        <name>Zn(2+)</name>
        <dbReference type="ChEBI" id="CHEBI:29105"/>
    </ligand>
</feature>
<dbReference type="Gene3D" id="3.30.230.20">
    <property type="entry name" value="lpxc deacetylase, domain 1"/>
    <property type="match status" value="1"/>
</dbReference>
<comment type="similarity">
    <text evidence="12">Belongs to the LpxC family.</text>
</comment>
<evidence type="ECO:0000256" key="7">
    <source>
        <dbReference type="ARBA" id="ARBA00022723"/>
    </source>
</evidence>
<evidence type="ECO:0000256" key="8">
    <source>
        <dbReference type="ARBA" id="ARBA00022801"/>
    </source>
</evidence>
<feature type="binding site" evidence="12">
    <location>
        <position position="238"/>
    </location>
    <ligand>
        <name>Zn(2+)</name>
        <dbReference type="ChEBI" id="CHEBI:29105"/>
    </ligand>
</feature>
<comment type="pathway">
    <text evidence="3 12">Glycolipid biosynthesis; lipid IV(A) biosynthesis; lipid IV(A) from (3R)-3-hydroxytetradecanoyl-[acyl-carrier-protein] and UDP-N-acetyl-alpha-D-glucosamine: step 2/6.</text>
</comment>
<feature type="binding site" evidence="12">
    <location>
        <position position="242"/>
    </location>
    <ligand>
        <name>Zn(2+)</name>
        <dbReference type="ChEBI" id="CHEBI:29105"/>
    </ligand>
</feature>
<dbReference type="OrthoDB" id="9802746at2"/>
<evidence type="ECO:0000313" key="14">
    <source>
        <dbReference type="Proteomes" id="UP000009061"/>
    </source>
</evidence>
<dbReference type="HAMAP" id="MF_00388">
    <property type="entry name" value="LpxC"/>
    <property type="match status" value="1"/>
</dbReference>
<evidence type="ECO:0000313" key="13">
    <source>
        <dbReference type="EMBL" id="AFA41398.1"/>
    </source>
</evidence>
<evidence type="ECO:0000256" key="4">
    <source>
        <dbReference type="ARBA" id="ARBA00012745"/>
    </source>
</evidence>
<comment type="catalytic activity">
    <reaction evidence="11 12">
        <text>a UDP-3-O-[(3R)-3-hydroxyacyl]-N-acetyl-alpha-D-glucosamine + H2O = a UDP-3-O-[(3R)-3-hydroxyacyl]-alpha-D-glucosamine + acetate</text>
        <dbReference type="Rhea" id="RHEA:67816"/>
        <dbReference type="ChEBI" id="CHEBI:15377"/>
        <dbReference type="ChEBI" id="CHEBI:30089"/>
        <dbReference type="ChEBI" id="CHEBI:137740"/>
        <dbReference type="ChEBI" id="CHEBI:173225"/>
        <dbReference type="EC" id="3.5.1.108"/>
    </reaction>
</comment>
<keyword evidence="7 12" id="KW-0479">Metal-binding</keyword>
<protein>
    <recommendedName>
        <fullName evidence="4 12">UDP-3-O-acyl-N-acetylglucosamine deacetylase</fullName>
        <shortName evidence="12">UDP-3-O-acyl-GlcNAc deacetylase</shortName>
        <ecNumber evidence="4 12">3.5.1.108</ecNumber>
    </recommendedName>
    <alternativeName>
        <fullName evidence="12">UDP-3-O-[R-3-hydroxymyristoyl]-N-acetylglucosamine deacetylase</fullName>
    </alternativeName>
</protein>
<sequence>MIKQNTLKKSIQCTGIGLHSGKMITLTLLPAPENTGIIYRRIDLVPPVELVSHIDMIKNTKFCTSLEDKNGIKISTIEHLSAALSGLWIDNIVIELTGSEIPIMDGSAWPFVNLILRAGVKKLAYEKKFIYIKKLVRVEKEDKWIEVVPHNQFTLDVTIDFNHPVISATLQNYFFTFSIKSFIEKISRARTFGFLKDIDILRSQKLALGCSYNCAIVIGEKNILNHHGLRFDNEFVRHKILDIIGDFFIPGYNILGAFRAFKPGHTMNYLLLKKILKNKNTWGLKKLKKNS</sequence>
<evidence type="ECO:0000256" key="9">
    <source>
        <dbReference type="ARBA" id="ARBA00022833"/>
    </source>
</evidence>
<dbReference type="STRING" id="1142511.WIGMOR_0584"/>
<dbReference type="EC" id="3.5.1.108" evidence="4 12"/>
<keyword evidence="9 12" id="KW-0862">Zinc</keyword>
<evidence type="ECO:0000256" key="12">
    <source>
        <dbReference type="HAMAP-Rule" id="MF_00388"/>
    </source>
</evidence>
<dbReference type="InterPro" id="IPR011334">
    <property type="entry name" value="UDP-acyl_GlcNac_deAcase_C"/>
</dbReference>
<keyword evidence="10 12" id="KW-0443">Lipid metabolism</keyword>
<evidence type="ECO:0000256" key="6">
    <source>
        <dbReference type="ARBA" id="ARBA00022556"/>
    </source>
</evidence>
<evidence type="ECO:0000256" key="10">
    <source>
        <dbReference type="ARBA" id="ARBA00023098"/>
    </source>
</evidence>
<dbReference type="RefSeq" id="WP_014354337.1">
    <property type="nucleotide sequence ID" value="NC_016893.1"/>
</dbReference>
<gene>
    <name evidence="12 13" type="primary">lpxC</name>
    <name evidence="13" type="synonym">asmA</name>
    <name evidence="13" type="synonym">envA</name>
    <name evidence="13" type="ORF">WIGMOR_0584</name>
</gene>
<feature type="active site" description="Proton donor" evidence="12">
    <location>
        <position position="265"/>
    </location>
</feature>
<evidence type="ECO:0000256" key="2">
    <source>
        <dbReference type="ARBA" id="ARBA00002923"/>
    </source>
</evidence>
<keyword evidence="8 12" id="KW-0378">Hydrolase</keyword>
<keyword evidence="5 12" id="KW-0444">Lipid biosynthesis</keyword>
<dbReference type="Pfam" id="PF03331">
    <property type="entry name" value="LpxC"/>
    <property type="match status" value="1"/>
</dbReference>
<accession>H6Q5B3</accession>
<dbReference type="GO" id="GO:0009245">
    <property type="term" value="P:lipid A biosynthetic process"/>
    <property type="evidence" value="ECO:0007669"/>
    <property type="project" value="UniProtKB-UniRule"/>
</dbReference>
<dbReference type="InterPro" id="IPR004463">
    <property type="entry name" value="UDP-acyl_GlcNac_deAcase"/>
</dbReference>
<dbReference type="Proteomes" id="UP000009061">
    <property type="component" value="Chromosome"/>
</dbReference>
<comment type="function">
    <text evidence="2 12">Catalyzes the hydrolysis of UDP-3-O-myristoyl-N-acetylglucosamine to form UDP-3-O-myristoylglucosamine and acetate, the committed step in lipid A biosynthesis.</text>
</comment>
<evidence type="ECO:0000256" key="3">
    <source>
        <dbReference type="ARBA" id="ARBA00005002"/>
    </source>
</evidence>
<dbReference type="KEGG" id="wgl:WIGMOR_0584"/>
<dbReference type="UniPathway" id="UPA00359">
    <property type="reaction ID" value="UER00478"/>
</dbReference>
<evidence type="ECO:0000256" key="1">
    <source>
        <dbReference type="ARBA" id="ARBA00001947"/>
    </source>
</evidence>
<evidence type="ECO:0000256" key="11">
    <source>
        <dbReference type="ARBA" id="ARBA00024535"/>
    </source>
</evidence>
<keyword evidence="6 12" id="KW-0441">Lipid A biosynthesis</keyword>
<proteinExistence type="inferred from homology"/>
<organism evidence="13 14">
    <name type="scientific">Wigglesworthia glossinidia endosymbiont of Glossina morsitans morsitans</name>
    <name type="common">Yale colony</name>
    <dbReference type="NCBI Taxonomy" id="1142511"/>
    <lineage>
        <taxon>Bacteria</taxon>
        <taxon>Pseudomonadati</taxon>
        <taxon>Pseudomonadota</taxon>
        <taxon>Gammaproteobacteria</taxon>
        <taxon>Enterobacterales</taxon>
        <taxon>Erwiniaceae</taxon>
        <taxon>Wigglesworthia</taxon>
    </lineage>
</organism>
<dbReference type="SUPFAM" id="SSF54211">
    <property type="entry name" value="Ribosomal protein S5 domain 2-like"/>
    <property type="match status" value="2"/>
</dbReference>
<reference evidence="13 14" key="1">
    <citation type="journal article" date="2012" name="MBio">
        <title>Insight into the transmission biology and species-specific functional capabilities of tsetse (Diptera: glossinidae) obligate symbiont wigglesworthia.</title>
        <authorList>
            <person name="Rio R.V."/>
            <person name="Symula R.E."/>
            <person name="Wang J."/>
            <person name="Lohs C."/>
            <person name="Wu Y.N."/>
            <person name="Snyder A.K."/>
            <person name="Bjornson R.D."/>
            <person name="Oshima K."/>
            <person name="Biehl B.S."/>
            <person name="Perna N.T."/>
            <person name="Hattori M."/>
            <person name="Aksoy S."/>
        </authorList>
    </citation>
    <scope>NUCLEOTIDE SEQUENCE [LARGE SCALE GENOMIC DNA]</scope>
    <source>
        <strain evidence="13">WGM</strain>
    </source>
</reference>
<dbReference type="GO" id="GO:0046872">
    <property type="term" value="F:metal ion binding"/>
    <property type="evidence" value="ECO:0007669"/>
    <property type="project" value="UniProtKB-KW"/>
</dbReference>
<dbReference type="NCBIfam" id="TIGR00325">
    <property type="entry name" value="lpxC"/>
    <property type="match status" value="1"/>
</dbReference>
<dbReference type="InterPro" id="IPR015870">
    <property type="entry name" value="UDP-acyl_N-AcGlcN_deAcase_N"/>
</dbReference>
<dbReference type="EMBL" id="CP003315">
    <property type="protein sequence ID" value="AFA41398.1"/>
    <property type="molecule type" value="Genomic_DNA"/>
</dbReference>
<dbReference type="GO" id="GO:0103117">
    <property type="term" value="F:UDP-3-O-acyl-N-acetylglucosamine deacetylase activity"/>
    <property type="evidence" value="ECO:0007669"/>
    <property type="project" value="UniProtKB-UniRule"/>
</dbReference>
<evidence type="ECO:0000256" key="5">
    <source>
        <dbReference type="ARBA" id="ARBA00022516"/>
    </source>
</evidence>
<dbReference type="Gene3D" id="3.30.1700.10">
    <property type="entry name" value="lpxc deacetylase, domain 2"/>
    <property type="match status" value="1"/>
</dbReference>
<keyword evidence="14" id="KW-1185">Reference proteome</keyword>
<dbReference type="eggNOG" id="COG0774">
    <property type="taxonomic scope" value="Bacteria"/>
</dbReference>
<dbReference type="PANTHER" id="PTHR33694:SF1">
    <property type="entry name" value="UDP-3-O-ACYL-N-ACETYLGLUCOSAMINE DEACETYLASE 1, MITOCHONDRIAL-RELATED"/>
    <property type="match status" value="1"/>
</dbReference>
<dbReference type="PANTHER" id="PTHR33694">
    <property type="entry name" value="UDP-3-O-ACYL-N-ACETYLGLUCOSAMINE DEACETYLASE 1, MITOCHONDRIAL-RELATED"/>
    <property type="match status" value="1"/>
</dbReference>
<dbReference type="GO" id="GO:0016020">
    <property type="term" value="C:membrane"/>
    <property type="evidence" value="ECO:0007669"/>
    <property type="project" value="GOC"/>
</dbReference>
<dbReference type="InterPro" id="IPR020568">
    <property type="entry name" value="Ribosomal_Su5_D2-typ_SF"/>
</dbReference>
<name>H6Q5B3_WIGGL</name>
<dbReference type="AlphaFoldDB" id="H6Q5B3"/>